<dbReference type="InterPro" id="IPR050319">
    <property type="entry name" value="ABC_transp_ATP-bind"/>
</dbReference>
<dbReference type="Pfam" id="PF00005">
    <property type="entry name" value="ABC_tran"/>
    <property type="match status" value="2"/>
</dbReference>
<dbReference type="Gene3D" id="3.40.50.300">
    <property type="entry name" value="P-loop containing nucleotide triphosphate hydrolases"/>
    <property type="match status" value="2"/>
</dbReference>
<dbReference type="InterPro" id="IPR027417">
    <property type="entry name" value="P-loop_NTPase"/>
</dbReference>
<keyword evidence="4 6" id="KW-0067">ATP-binding</keyword>
<protein>
    <submittedName>
        <fullName evidence="6">ABC transporter ATP-binding protein</fullName>
    </submittedName>
</protein>
<evidence type="ECO:0000256" key="4">
    <source>
        <dbReference type="ARBA" id="ARBA00022840"/>
    </source>
</evidence>
<feature type="domain" description="ABC transporter" evidence="5">
    <location>
        <begin position="5"/>
        <end position="246"/>
    </location>
</feature>
<dbReference type="PROSITE" id="PS50893">
    <property type="entry name" value="ABC_TRANSPORTER_2"/>
    <property type="match status" value="2"/>
</dbReference>
<dbReference type="PROSITE" id="PS00211">
    <property type="entry name" value="ABC_TRANSPORTER_1"/>
    <property type="match status" value="2"/>
</dbReference>
<gene>
    <name evidence="6" type="ORF">DXH95_15125</name>
</gene>
<dbReference type="InterPro" id="IPR017871">
    <property type="entry name" value="ABC_transporter-like_CS"/>
</dbReference>
<proteinExistence type="inferred from homology"/>
<evidence type="ECO:0000256" key="2">
    <source>
        <dbReference type="ARBA" id="ARBA00022448"/>
    </source>
</evidence>
<dbReference type="CDD" id="cd03257">
    <property type="entry name" value="ABC_NikE_OppD_transporters"/>
    <property type="match status" value="1"/>
</dbReference>
<dbReference type="InterPro" id="IPR003593">
    <property type="entry name" value="AAA+_ATPase"/>
</dbReference>
<reference evidence="7" key="1">
    <citation type="submission" date="2018-08" db="EMBL/GenBank/DDBJ databases">
        <authorList>
            <person name="Kim S.-J."/>
            <person name="Jung G.-Y."/>
        </authorList>
    </citation>
    <scope>NUCLEOTIDE SEQUENCE [LARGE SCALE GENOMIC DNA]</scope>
    <source>
        <strain evidence="7">GY_G</strain>
    </source>
</reference>
<dbReference type="PANTHER" id="PTHR43776">
    <property type="entry name" value="TRANSPORT ATP-BINDING PROTEIN"/>
    <property type="match status" value="1"/>
</dbReference>
<comment type="similarity">
    <text evidence="1">Belongs to the ABC transporter superfamily.</text>
</comment>
<dbReference type="EMBL" id="QRGP01000003">
    <property type="protein sequence ID" value="RDV01616.1"/>
    <property type="molecule type" value="Genomic_DNA"/>
</dbReference>
<dbReference type="RefSeq" id="WP_115550397.1">
    <property type="nucleotide sequence ID" value="NZ_QRGP01000003.1"/>
</dbReference>
<keyword evidence="3" id="KW-0547">Nucleotide-binding</keyword>
<dbReference type="PANTHER" id="PTHR43776:SF7">
    <property type="entry name" value="D,D-DIPEPTIDE TRANSPORT ATP-BINDING PROTEIN DDPF-RELATED"/>
    <property type="match status" value="1"/>
</dbReference>
<sequence>MNEGYVVRNLRVCVGDHVIVEDISFTLSPGEIAALAGASGAGKSMSAMTPFGLSAGVASGSAMLDGIELIGLPERQLSRIRAEKIGFVFQQPLTALTPHRTVRQHLQEAAMQAGGAKPDKAAMVAMLDAVGLSRPEERLAQYPHRLSGGERQRVLIAAALAHGPRYLVADEPVSALDAALRGEIMALLVRLCRERGMAMLLVSHDLAGIEHHADRLLLLDRGKVAESGKAKQIATSPATDYGKRLMAATPRLSEPLQPLPETGETLLEASGVHVHFPKPGWRRGRIDAVVDASLTLAKGETLALVGGSGSGKSTLGRAIAGLGPMASGVISWQSEALPPRQRRSAEHRRLIQPVFQDPLASLDPRWSVADIIAEPLRWLVPEAERDDRAADLLEEVGLPRDFAARKPASLSGGQAQRVAIARALSANPEMLLLDEATSALDPLVADGVVSLFRRLQRERGLSMLFITHDLALARRTAHRIAVMEAGRIVECASREELFSNPQAEATKRLIAASG</sequence>
<dbReference type="GO" id="GO:0016887">
    <property type="term" value="F:ATP hydrolysis activity"/>
    <property type="evidence" value="ECO:0007669"/>
    <property type="project" value="InterPro"/>
</dbReference>
<evidence type="ECO:0000256" key="1">
    <source>
        <dbReference type="ARBA" id="ARBA00005417"/>
    </source>
</evidence>
<dbReference type="SUPFAM" id="SSF52540">
    <property type="entry name" value="P-loop containing nucleoside triphosphate hydrolases"/>
    <property type="match status" value="2"/>
</dbReference>
<feature type="domain" description="ABC transporter" evidence="5">
    <location>
        <begin position="267"/>
        <end position="510"/>
    </location>
</feature>
<dbReference type="OrthoDB" id="9802264at2"/>
<accession>A0A371B1Y9</accession>
<dbReference type="GO" id="GO:0005524">
    <property type="term" value="F:ATP binding"/>
    <property type="evidence" value="ECO:0007669"/>
    <property type="project" value="UniProtKB-KW"/>
</dbReference>
<name>A0A371B1Y9_9SPHN</name>
<comment type="caution">
    <text evidence="6">The sequence shown here is derived from an EMBL/GenBank/DDBJ whole genome shotgun (WGS) entry which is preliminary data.</text>
</comment>
<dbReference type="SMART" id="SM00382">
    <property type="entry name" value="AAA"/>
    <property type="match status" value="2"/>
</dbReference>
<dbReference type="InterPro" id="IPR003439">
    <property type="entry name" value="ABC_transporter-like_ATP-bd"/>
</dbReference>
<dbReference type="GO" id="GO:0055085">
    <property type="term" value="P:transmembrane transport"/>
    <property type="evidence" value="ECO:0007669"/>
    <property type="project" value="UniProtKB-ARBA"/>
</dbReference>
<evidence type="ECO:0000259" key="5">
    <source>
        <dbReference type="PROSITE" id="PS50893"/>
    </source>
</evidence>
<evidence type="ECO:0000256" key="3">
    <source>
        <dbReference type="ARBA" id="ARBA00022741"/>
    </source>
</evidence>
<dbReference type="AlphaFoldDB" id="A0A371B1Y9"/>
<organism evidence="6 7">
    <name type="scientific">Sphingorhabdus pulchriflava</name>
    <dbReference type="NCBI Taxonomy" id="2292257"/>
    <lineage>
        <taxon>Bacteria</taxon>
        <taxon>Pseudomonadati</taxon>
        <taxon>Pseudomonadota</taxon>
        <taxon>Alphaproteobacteria</taxon>
        <taxon>Sphingomonadales</taxon>
        <taxon>Sphingomonadaceae</taxon>
        <taxon>Sphingorhabdus</taxon>
    </lineage>
</organism>
<keyword evidence="7" id="KW-1185">Reference proteome</keyword>
<dbReference type="Proteomes" id="UP000263833">
    <property type="component" value="Unassembled WGS sequence"/>
</dbReference>
<keyword evidence="2" id="KW-0813">Transport</keyword>
<evidence type="ECO:0000313" key="6">
    <source>
        <dbReference type="EMBL" id="RDV01616.1"/>
    </source>
</evidence>
<evidence type="ECO:0000313" key="7">
    <source>
        <dbReference type="Proteomes" id="UP000263833"/>
    </source>
</evidence>